<dbReference type="InterPro" id="IPR003593">
    <property type="entry name" value="AAA+_ATPase"/>
</dbReference>
<comment type="similarity">
    <text evidence="1">Belongs to the SIMIBI class G3E GTPase family. ArgK/MeaB subfamily.</text>
</comment>
<dbReference type="InterPro" id="IPR005129">
    <property type="entry name" value="GTPase_ArgK"/>
</dbReference>
<evidence type="ECO:0000313" key="7">
    <source>
        <dbReference type="EMBL" id="PWB71893.1"/>
    </source>
</evidence>
<evidence type="ECO:0000256" key="2">
    <source>
        <dbReference type="ARBA" id="ARBA00022741"/>
    </source>
</evidence>
<protein>
    <submittedName>
        <fullName evidence="7">Methylmalonyl Co-A mutase-associated GTPase MeaB</fullName>
    </submittedName>
</protein>
<dbReference type="GO" id="GO:0005525">
    <property type="term" value="F:GTP binding"/>
    <property type="evidence" value="ECO:0007669"/>
    <property type="project" value="UniProtKB-KW"/>
</dbReference>
<dbReference type="SUPFAM" id="SSF52540">
    <property type="entry name" value="P-loop containing nucleoside triphosphate hydrolases"/>
    <property type="match status" value="1"/>
</dbReference>
<organism evidence="7 8">
    <name type="scientific">candidate division GN15 bacterium</name>
    <dbReference type="NCBI Taxonomy" id="2072418"/>
    <lineage>
        <taxon>Bacteria</taxon>
        <taxon>candidate division GN15</taxon>
    </lineage>
</organism>
<dbReference type="AlphaFoldDB" id="A0A855X392"/>
<gene>
    <name evidence="7" type="ORF">C3F09_07345</name>
</gene>
<dbReference type="PANTHER" id="PTHR43087:SF1">
    <property type="entry name" value="LAO_AO TRANSPORT SYSTEM ATPASE"/>
    <property type="match status" value="1"/>
</dbReference>
<accession>A0A855X392</accession>
<keyword evidence="3" id="KW-0378">Hydrolase</keyword>
<reference evidence="7 8" key="1">
    <citation type="journal article" date="2018" name="ISME J.">
        <title>A methanotrophic archaeon couples anaerobic oxidation of methane to Fe(III) reduction.</title>
        <authorList>
            <person name="Cai C."/>
            <person name="Leu A.O."/>
            <person name="Xie G.J."/>
            <person name="Guo J."/>
            <person name="Feng Y."/>
            <person name="Zhao J.X."/>
            <person name="Tyson G.W."/>
            <person name="Yuan Z."/>
            <person name="Hu S."/>
        </authorList>
    </citation>
    <scope>NUCLEOTIDE SEQUENCE [LARGE SCALE GENOMIC DNA]</scope>
    <source>
        <strain evidence="7">FeB_12</strain>
    </source>
</reference>
<dbReference type="EMBL" id="PQAP01000099">
    <property type="protein sequence ID" value="PWB71893.1"/>
    <property type="molecule type" value="Genomic_DNA"/>
</dbReference>
<evidence type="ECO:0000256" key="4">
    <source>
        <dbReference type="ARBA" id="ARBA00023134"/>
    </source>
</evidence>
<dbReference type="NCBIfam" id="TIGR00750">
    <property type="entry name" value="lao"/>
    <property type="match status" value="1"/>
</dbReference>
<dbReference type="PANTHER" id="PTHR43087">
    <property type="entry name" value="LYSINE/ARGININE/ORNITHINE TRANSPORT SYSTEM KINASE"/>
    <property type="match status" value="1"/>
</dbReference>
<name>A0A855X392_9BACT</name>
<dbReference type="Gene3D" id="1.10.287.130">
    <property type="match status" value="1"/>
</dbReference>
<evidence type="ECO:0000256" key="1">
    <source>
        <dbReference type="ARBA" id="ARBA00009625"/>
    </source>
</evidence>
<keyword evidence="5" id="KW-0143">Chaperone</keyword>
<comment type="caution">
    <text evidence="7">The sequence shown here is derived from an EMBL/GenBank/DDBJ whole genome shotgun (WGS) entry which is preliminary data.</text>
</comment>
<dbReference type="Proteomes" id="UP000250918">
    <property type="component" value="Unassembled WGS sequence"/>
</dbReference>
<dbReference type="Gene3D" id="3.40.50.300">
    <property type="entry name" value="P-loop containing nucleotide triphosphate hydrolases"/>
    <property type="match status" value="1"/>
</dbReference>
<dbReference type="GO" id="GO:0003924">
    <property type="term" value="F:GTPase activity"/>
    <property type="evidence" value="ECO:0007669"/>
    <property type="project" value="InterPro"/>
</dbReference>
<feature type="non-terminal residue" evidence="7">
    <location>
        <position position="317"/>
    </location>
</feature>
<dbReference type="SMART" id="SM00382">
    <property type="entry name" value="AAA"/>
    <property type="match status" value="1"/>
</dbReference>
<proteinExistence type="inferred from homology"/>
<evidence type="ECO:0000256" key="3">
    <source>
        <dbReference type="ARBA" id="ARBA00022801"/>
    </source>
</evidence>
<keyword evidence="4" id="KW-0342">GTP-binding</keyword>
<evidence type="ECO:0000259" key="6">
    <source>
        <dbReference type="SMART" id="SM00382"/>
    </source>
</evidence>
<dbReference type="InterPro" id="IPR027417">
    <property type="entry name" value="P-loop_NTPase"/>
</dbReference>
<dbReference type="Pfam" id="PF03308">
    <property type="entry name" value="MeaB"/>
    <property type="match status" value="1"/>
</dbReference>
<sequence>MTVLQSFEQGDIRALSRVVSHVENEAEEFQTLLGRLYPKVGRALRIGITGPPGSGKSTLVNALTHEFLNDGKRIGIIAVDPTSPFTGGALLGDRVRMNEFPPDGRVYFRSMATRGATGGLAAATDNVTVVYDAFGFDITLIETVGVGQVELDIIDTCDVVVVVIVPESGDSVQTMKAGLMEIADIFCVNKADRPGADRIAAELHMAVDSRKKIPGAWPLPVISTEAVNRKNIDRLHQKILDFVTFIRQNGQFDRHRREQLKLKLLHIVKQRFQREFLDHLTVDSELDRIADDIRTGRTNPYAAGEELYARFAKNAAR</sequence>
<keyword evidence="2" id="KW-0547">Nucleotide-binding</keyword>
<evidence type="ECO:0000256" key="5">
    <source>
        <dbReference type="ARBA" id="ARBA00023186"/>
    </source>
</evidence>
<feature type="domain" description="AAA+ ATPase" evidence="6">
    <location>
        <begin position="42"/>
        <end position="211"/>
    </location>
</feature>
<dbReference type="InterPro" id="IPR052040">
    <property type="entry name" value="GTPase/Isobutyryl-CoA_mutase"/>
</dbReference>
<evidence type="ECO:0000313" key="8">
    <source>
        <dbReference type="Proteomes" id="UP000250918"/>
    </source>
</evidence>